<dbReference type="AlphaFoldDB" id="A0A2K2UB39"/>
<dbReference type="Proteomes" id="UP000236197">
    <property type="component" value="Unassembled WGS sequence"/>
</dbReference>
<protein>
    <submittedName>
        <fullName evidence="1">Uncharacterized protein</fullName>
    </submittedName>
</protein>
<accession>A0A2K2UB39</accession>
<evidence type="ECO:0000313" key="2">
    <source>
        <dbReference type="Proteomes" id="UP000236197"/>
    </source>
</evidence>
<comment type="caution">
    <text evidence="1">The sequence shown here is derived from an EMBL/GenBank/DDBJ whole genome shotgun (WGS) entry which is preliminary data.</text>
</comment>
<name>A0A2K2UB39_9ACTN</name>
<sequence>MRVRALRSCAIVVVALLAVALAGGFGGASGTGVLREASDLSIRSVGEESPSFMSSAGTPTCQSDAPVSFEEELFTLDGRDDLRVDARAGIVGFTVEDPIDRAFAQLSSELEAKGWSRVGSGSSAYGTFVKSGGAYRWALASCVRSGTATCVVVQVVPLDEGA</sequence>
<dbReference type="RefSeq" id="WP_103265048.1">
    <property type="nucleotide sequence ID" value="NZ_CABMLE010000007.1"/>
</dbReference>
<organism evidence="1 2">
    <name type="scientific">Enteroscipio rubneri</name>
    <dbReference type="NCBI Taxonomy" id="2070686"/>
    <lineage>
        <taxon>Bacteria</taxon>
        <taxon>Bacillati</taxon>
        <taxon>Actinomycetota</taxon>
        <taxon>Coriobacteriia</taxon>
        <taxon>Eggerthellales</taxon>
        <taxon>Eggerthellaceae</taxon>
        <taxon>Enteroscipio</taxon>
    </lineage>
</organism>
<keyword evidence="2" id="KW-1185">Reference proteome</keyword>
<proteinExistence type="predicted"/>
<reference evidence="2" key="1">
    <citation type="submission" date="2018-01" db="EMBL/GenBank/DDBJ databases">
        <title>Rubneribacter badeniensis gen. nov., sp. nov., and Colonibacter rubneri, gen. nov., sp. nov., WGS of new members of the Eggerthellaceae.</title>
        <authorList>
            <person name="Danylec N."/>
            <person name="Stoll D.A."/>
            <person name="Doetsch A."/>
            <person name="Kulling S.E."/>
            <person name="Huch M."/>
        </authorList>
    </citation>
    <scope>NUCLEOTIDE SEQUENCE [LARGE SCALE GENOMIC DNA]</scope>
    <source>
        <strain evidence="2">ResAG-96</strain>
    </source>
</reference>
<gene>
    <name evidence="1" type="ORF">C2L71_06895</name>
</gene>
<dbReference type="OrthoDB" id="3177747at2"/>
<dbReference type="EMBL" id="PPEK01000007">
    <property type="protein sequence ID" value="PNV67537.1"/>
    <property type="molecule type" value="Genomic_DNA"/>
</dbReference>
<evidence type="ECO:0000313" key="1">
    <source>
        <dbReference type="EMBL" id="PNV67537.1"/>
    </source>
</evidence>